<protein>
    <submittedName>
        <fullName evidence="2">Uncharacterized protein</fullName>
    </submittedName>
</protein>
<name>A0AC34R4S5_9BILA</name>
<evidence type="ECO:0000313" key="2">
    <source>
        <dbReference type="WBParaSite" id="JU765_v2.g3365.t1"/>
    </source>
</evidence>
<reference evidence="2" key="1">
    <citation type="submission" date="2022-11" db="UniProtKB">
        <authorList>
            <consortium name="WormBaseParasite"/>
        </authorList>
    </citation>
    <scope>IDENTIFICATION</scope>
</reference>
<proteinExistence type="predicted"/>
<dbReference type="Proteomes" id="UP000887576">
    <property type="component" value="Unplaced"/>
</dbReference>
<organism evidence="1 2">
    <name type="scientific">Panagrolaimus sp. JU765</name>
    <dbReference type="NCBI Taxonomy" id="591449"/>
    <lineage>
        <taxon>Eukaryota</taxon>
        <taxon>Metazoa</taxon>
        <taxon>Ecdysozoa</taxon>
        <taxon>Nematoda</taxon>
        <taxon>Chromadorea</taxon>
        <taxon>Rhabditida</taxon>
        <taxon>Tylenchina</taxon>
        <taxon>Panagrolaimomorpha</taxon>
        <taxon>Panagrolaimoidea</taxon>
        <taxon>Panagrolaimidae</taxon>
        <taxon>Panagrolaimus</taxon>
    </lineage>
</organism>
<accession>A0AC34R4S5</accession>
<sequence length="139" mass="15507">MRRSESTHSLKSVRFLDSAEDKSETGSVCGSTYRKSSGDLRVTGTLTTDFEEIRLQGSQTSTYLADVELDDGSKIKLLVDANFGKWPSNLLKKGHRVSIGGKKVKYDRDDAKQISKGDHFDFDNLPPLSIKIRNLQIVN</sequence>
<evidence type="ECO:0000313" key="1">
    <source>
        <dbReference type="Proteomes" id="UP000887576"/>
    </source>
</evidence>
<dbReference type="WBParaSite" id="JU765_v2.g3365.t1">
    <property type="protein sequence ID" value="JU765_v2.g3365.t1"/>
    <property type="gene ID" value="JU765_v2.g3365"/>
</dbReference>